<feature type="transmembrane region" description="Helical" evidence="1">
    <location>
        <begin position="6"/>
        <end position="23"/>
    </location>
</feature>
<reference evidence="3 4" key="1">
    <citation type="submission" date="2024-09" db="EMBL/GenBank/DDBJ databases">
        <authorList>
            <person name="Sun Q."/>
            <person name="Mori K."/>
        </authorList>
    </citation>
    <scope>NUCLEOTIDE SEQUENCE [LARGE SCALE GENOMIC DNA]</scope>
    <source>
        <strain evidence="3 4">JCM 13503</strain>
    </source>
</reference>
<protein>
    <submittedName>
        <fullName evidence="3">DUF1266 domain-containing protein</fullName>
    </submittedName>
</protein>
<proteinExistence type="predicted"/>
<keyword evidence="1" id="KW-0812">Transmembrane</keyword>
<evidence type="ECO:0000313" key="4">
    <source>
        <dbReference type="Proteomes" id="UP001589733"/>
    </source>
</evidence>
<dbReference type="EMBL" id="JBHLYR010000024">
    <property type="protein sequence ID" value="MFB9991768.1"/>
    <property type="molecule type" value="Genomic_DNA"/>
</dbReference>
<keyword evidence="1" id="KW-1133">Transmembrane helix</keyword>
<dbReference type="RefSeq" id="WP_380007414.1">
    <property type="nucleotide sequence ID" value="NZ_JBHLYR010000024.1"/>
</dbReference>
<comment type="caution">
    <text evidence="3">The sequence shown here is derived from an EMBL/GenBank/DDBJ whole genome shotgun (WGS) entry which is preliminary data.</text>
</comment>
<name>A0ABV6AW82_9DEIO</name>
<dbReference type="Pfam" id="PF06889">
    <property type="entry name" value="DUF1266"/>
    <property type="match status" value="1"/>
</dbReference>
<feature type="domain" description="DUF1266" evidence="2">
    <location>
        <begin position="121"/>
        <end position="276"/>
    </location>
</feature>
<gene>
    <name evidence="3" type="ORF">ACFFLM_07280</name>
</gene>
<keyword evidence="1" id="KW-0472">Membrane</keyword>
<organism evidence="3 4">
    <name type="scientific">Deinococcus oregonensis</name>
    <dbReference type="NCBI Taxonomy" id="1805970"/>
    <lineage>
        <taxon>Bacteria</taxon>
        <taxon>Thermotogati</taxon>
        <taxon>Deinococcota</taxon>
        <taxon>Deinococci</taxon>
        <taxon>Deinococcales</taxon>
        <taxon>Deinococcaceae</taxon>
        <taxon>Deinococcus</taxon>
    </lineage>
</organism>
<dbReference type="InterPro" id="IPR009677">
    <property type="entry name" value="DUF1266"/>
</dbReference>
<keyword evidence="4" id="KW-1185">Reference proteome</keyword>
<evidence type="ECO:0000256" key="1">
    <source>
        <dbReference type="SAM" id="Phobius"/>
    </source>
</evidence>
<evidence type="ECO:0000313" key="3">
    <source>
        <dbReference type="EMBL" id="MFB9991768.1"/>
    </source>
</evidence>
<accession>A0ABV6AW82</accession>
<dbReference type="Proteomes" id="UP001589733">
    <property type="component" value="Unassembled WGS sequence"/>
</dbReference>
<sequence length="290" mass="32465">MDIFRLLVPLAVVLGVMILIWAGRAMLEGAREGIAEAREEEAAAKAVQTAEIQAKAEARLERFEAASAALTPADRFALNLRAPFTEIWLEIFPHEDDAREFEYFYRLTPPAGQESELRKALEEGWDITDHASALHSLAWLLDSGHRLPYAQVRQAVAAGEDLKGRAREAGVVKKWENQVEGAGGAAFDLARAVDVAAMAHALGYLSEAECWRILRQCRMLAQDLFESWETYGQSFLAGAEFWKSGGLMDGTRNKRYAGSIRWLLEDPQSPWLRDPWPVSPEKQERLKGLN</sequence>
<evidence type="ECO:0000259" key="2">
    <source>
        <dbReference type="Pfam" id="PF06889"/>
    </source>
</evidence>